<evidence type="ECO:0000313" key="2">
    <source>
        <dbReference type="EMBL" id="GIE23051.1"/>
    </source>
</evidence>
<comment type="caution">
    <text evidence="2">The sequence shown here is derived from an EMBL/GenBank/DDBJ whole genome shotgun (WGS) entry which is preliminary data.</text>
</comment>
<protein>
    <recommendedName>
        <fullName evidence="1">Beta-ketoacyl synthase-like N-terminal domain-containing protein</fullName>
    </recommendedName>
</protein>
<dbReference type="Proteomes" id="UP000603200">
    <property type="component" value="Unassembled WGS sequence"/>
</dbReference>
<accession>A0ABQ3ZWV3</accession>
<dbReference type="InterPro" id="IPR014030">
    <property type="entry name" value="Ketoacyl_synth_N"/>
</dbReference>
<organism evidence="2 3">
    <name type="scientific">Winogradskya humida</name>
    <dbReference type="NCBI Taxonomy" id="113566"/>
    <lineage>
        <taxon>Bacteria</taxon>
        <taxon>Bacillati</taxon>
        <taxon>Actinomycetota</taxon>
        <taxon>Actinomycetes</taxon>
        <taxon>Micromonosporales</taxon>
        <taxon>Micromonosporaceae</taxon>
        <taxon>Winogradskya</taxon>
    </lineage>
</organism>
<feature type="domain" description="Beta-ketoacyl synthase-like N-terminal" evidence="1">
    <location>
        <begin position="73"/>
        <end position="198"/>
    </location>
</feature>
<gene>
    <name evidence="2" type="ORF">Ahu01nite_061530</name>
</gene>
<dbReference type="Gene3D" id="3.40.47.10">
    <property type="match status" value="1"/>
</dbReference>
<dbReference type="RefSeq" id="WP_203840110.1">
    <property type="nucleotide sequence ID" value="NZ_BAAATV010000014.1"/>
</dbReference>
<proteinExistence type="predicted"/>
<keyword evidence="3" id="KW-1185">Reference proteome</keyword>
<dbReference type="SUPFAM" id="SSF53901">
    <property type="entry name" value="Thiolase-like"/>
    <property type="match status" value="1"/>
</dbReference>
<evidence type="ECO:0000259" key="1">
    <source>
        <dbReference type="Pfam" id="PF13723"/>
    </source>
</evidence>
<dbReference type="InterPro" id="IPR016039">
    <property type="entry name" value="Thiolase-like"/>
</dbReference>
<name>A0ABQ3ZWV3_9ACTN</name>
<dbReference type="Pfam" id="PF13723">
    <property type="entry name" value="Ketoacyl-synt_2"/>
    <property type="match status" value="1"/>
</dbReference>
<reference evidence="2 3" key="1">
    <citation type="submission" date="2021-01" db="EMBL/GenBank/DDBJ databases">
        <title>Whole genome shotgun sequence of Actinoplanes humidus NBRC 14915.</title>
        <authorList>
            <person name="Komaki H."/>
            <person name="Tamura T."/>
        </authorList>
    </citation>
    <scope>NUCLEOTIDE SEQUENCE [LARGE SCALE GENOMIC DNA]</scope>
    <source>
        <strain evidence="2 3">NBRC 14915</strain>
    </source>
</reference>
<sequence>MSTRARARAIRSAACTTPWGGAATGLPGAAPVPLASVVGFVTSRFSPLVHAVATACLGTPYSAGDLSGPRTGMVLATMFGDTVTLDTATRRLAGGQVHSPMLFFQSVTTSILGHLGRTYGISGPVECLSAARDGAAEALFAADLMLDQDDVDQVLLIGVELAANERATWIHRRLAAEGLDALPDGDCAVALLLARDGNGPATLRTAAGIHAAAPEPRYARFGWLAPLVAAGETVRPGADPAASIQVPGPYPYIVEPGSPS</sequence>
<dbReference type="EMBL" id="BOMN01000087">
    <property type="protein sequence ID" value="GIE23051.1"/>
    <property type="molecule type" value="Genomic_DNA"/>
</dbReference>
<evidence type="ECO:0000313" key="3">
    <source>
        <dbReference type="Proteomes" id="UP000603200"/>
    </source>
</evidence>